<dbReference type="EMBL" id="PKGU01000001">
    <property type="protein sequence ID" value="PKZ16173.1"/>
    <property type="molecule type" value="Genomic_DNA"/>
</dbReference>
<protein>
    <submittedName>
        <fullName evidence="1">Uncharacterized protein</fullName>
    </submittedName>
</protein>
<dbReference type="RefSeq" id="WP_021618570.1">
    <property type="nucleotide sequence ID" value="NZ_CBDEIH010000027.1"/>
</dbReference>
<dbReference type="AlphaFoldDB" id="A0A2I1M7R7"/>
<name>A0A2I1M7R7_9BIFI</name>
<organism evidence="1 2">
    <name type="scientific">Alloscardovia omnicolens</name>
    <dbReference type="NCBI Taxonomy" id="419015"/>
    <lineage>
        <taxon>Bacteria</taxon>
        <taxon>Bacillati</taxon>
        <taxon>Actinomycetota</taxon>
        <taxon>Actinomycetes</taxon>
        <taxon>Bifidobacteriales</taxon>
        <taxon>Bifidobacteriaceae</taxon>
        <taxon>Alloscardovia</taxon>
    </lineage>
</organism>
<proteinExistence type="predicted"/>
<dbReference type="Proteomes" id="UP000242263">
    <property type="component" value="Unassembled WGS sequence"/>
</dbReference>
<reference evidence="1 2" key="1">
    <citation type="submission" date="2017-12" db="EMBL/GenBank/DDBJ databases">
        <title>Phylogenetic diversity of female urinary microbiome.</title>
        <authorList>
            <person name="Thomas-White K."/>
            <person name="Wolfe A.J."/>
        </authorList>
    </citation>
    <scope>NUCLEOTIDE SEQUENCE [LARGE SCALE GENOMIC DNA]</scope>
    <source>
        <strain evidence="1 2">UMB0064</strain>
    </source>
</reference>
<evidence type="ECO:0000313" key="2">
    <source>
        <dbReference type="Proteomes" id="UP000242263"/>
    </source>
</evidence>
<dbReference type="GeneID" id="35868578"/>
<sequence>MAQRAEWFLTPGAYERVEVSYDEHDTQDYVSFIIGAVECKSNGDTCGVGDSIYSAIKKYGRKNFAFVHVKLTAHGSGYETWGYCYAWNHVRWVLISRE</sequence>
<evidence type="ECO:0000313" key="1">
    <source>
        <dbReference type="EMBL" id="PKZ16173.1"/>
    </source>
</evidence>
<accession>A0A2I1M7R7</accession>
<comment type="caution">
    <text evidence="1">The sequence shown here is derived from an EMBL/GenBank/DDBJ whole genome shotgun (WGS) entry which is preliminary data.</text>
</comment>
<gene>
    <name evidence="1" type="ORF">CYJ32_01705</name>
</gene>